<dbReference type="GO" id="GO:0005085">
    <property type="term" value="F:guanyl-nucleotide exchange factor activity"/>
    <property type="evidence" value="ECO:0007669"/>
    <property type="project" value="UniProtKB-KW"/>
</dbReference>
<dbReference type="PROSITE" id="PS50009">
    <property type="entry name" value="RASGEF_CAT"/>
    <property type="match status" value="1"/>
</dbReference>
<dbReference type="OMA" id="FNDFTKW"/>
<gene>
    <name evidence="5" type="primary">gefH</name>
    <name evidence="5" type="ORF">PPL_09153</name>
</gene>
<dbReference type="GO" id="GO:0007265">
    <property type="term" value="P:Ras protein signal transduction"/>
    <property type="evidence" value="ECO:0007669"/>
    <property type="project" value="TreeGrafter"/>
</dbReference>
<dbReference type="Proteomes" id="UP000001396">
    <property type="component" value="Unassembled WGS sequence"/>
</dbReference>
<evidence type="ECO:0000313" key="5">
    <source>
        <dbReference type="EMBL" id="EFA78501.1"/>
    </source>
</evidence>
<dbReference type="PANTHER" id="PTHR23113">
    <property type="entry name" value="GUANINE NUCLEOTIDE EXCHANGE FACTOR"/>
    <property type="match status" value="1"/>
</dbReference>
<protein>
    <submittedName>
        <fullName evidence="5">Ras guanine nucleotide exchange factor</fullName>
    </submittedName>
</protein>
<dbReference type="GO" id="GO:0005886">
    <property type="term" value="C:plasma membrane"/>
    <property type="evidence" value="ECO:0007669"/>
    <property type="project" value="TreeGrafter"/>
</dbReference>
<dbReference type="EMBL" id="ADBJ01000038">
    <property type="protein sequence ID" value="EFA78501.1"/>
    <property type="molecule type" value="Genomic_DNA"/>
</dbReference>
<evidence type="ECO:0000259" key="4">
    <source>
        <dbReference type="PROSITE" id="PS50212"/>
    </source>
</evidence>
<dbReference type="CDD" id="cd06224">
    <property type="entry name" value="REM"/>
    <property type="match status" value="1"/>
</dbReference>
<dbReference type="PROSITE" id="PS50896">
    <property type="entry name" value="LISH"/>
    <property type="match status" value="1"/>
</dbReference>
<dbReference type="InterPro" id="IPR008937">
    <property type="entry name" value="Ras-like_GEF"/>
</dbReference>
<dbReference type="InterPro" id="IPR023578">
    <property type="entry name" value="Ras_GEF_dom_sf"/>
</dbReference>
<keyword evidence="1 2" id="KW-0344">Guanine-nucleotide releasing factor</keyword>
<evidence type="ECO:0000313" key="6">
    <source>
        <dbReference type="Proteomes" id="UP000001396"/>
    </source>
</evidence>
<dbReference type="InterPro" id="IPR000651">
    <property type="entry name" value="Ras-like_Gua-exchang_fac_N"/>
</dbReference>
<dbReference type="InterPro" id="IPR001895">
    <property type="entry name" value="RASGEF_cat_dom"/>
</dbReference>
<dbReference type="InterPro" id="IPR006594">
    <property type="entry name" value="LisH"/>
</dbReference>
<reference evidence="5 6" key="1">
    <citation type="journal article" date="2011" name="Genome Res.">
        <title>Phylogeny-wide analysis of social amoeba genomes highlights ancient origins for complex intercellular communication.</title>
        <authorList>
            <person name="Heidel A.J."/>
            <person name="Lawal H.M."/>
            <person name="Felder M."/>
            <person name="Schilde C."/>
            <person name="Helps N.R."/>
            <person name="Tunggal B."/>
            <person name="Rivero F."/>
            <person name="John U."/>
            <person name="Schleicher M."/>
            <person name="Eichinger L."/>
            <person name="Platzer M."/>
            <person name="Noegel A.A."/>
            <person name="Schaap P."/>
            <person name="Gloeckner G."/>
        </authorList>
    </citation>
    <scope>NUCLEOTIDE SEQUENCE [LARGE SCALE GENOMIC DNA]</scope>
    <source>
        <strain evidence="6">ATCC 26659 / Pp 5 / PN500</strain>
    </source>
</reference>
<name>D3BKS1_HETP5</name>
<dbReference type="SUPFAM" id="SSF48366">
    <property type="entry name" value="Ras GEF"/>
    <property type="match status" value="1"/>
</dbReference>
<accession>D3BKS1</accession>
<comment type="caution">
    <text evidence="5">The sequence shown here is derived from an EMBL/GenBank/DDBJ whole genome shotgun (WGS) entry which is preliminary data.</text>
</comment>
<dbReference type="PROSITE" id="PS50212">
    <property type="entry name" value="RASGEF_NTER"/>
    <property type="match status" value="1"/>
</dbReference>
<organism evidence="5 6">
    <name type="scientific">Heterostelium pallidum (strain ATCC 26659 / Pp 5 / PN500)</name>
    <name type="common">Cellular slime mold</name>
    <name type="synonym">Polysphondylium pallidum</name>
    <dbReference type="NCBI Taxonomy" id="670386"/>
    <lineage>
        <taxon>Eukaryota</taxon>
        <taxon>Amoebozoa</taxon>
        <taxon>Evosea</taxon>
        <taxon>Eumycetozoa</taxon>
        <taxon>Dictyostelia</taxon>
        <taxon>Acytosteliales</taxon>
        <taxon>Acytosteliaceae</taxon>
        <taxon>Heterostelium</taxon>
    </lineage>
</organism>
<dbReference type="Pfam" id="PF00618">
    <property type="entry name" value="RasGEF_N"/>
    <property type="match status" value="1"/>
</dbReference>
<sequence length="625" mass="71991">MTEMASEGFTHKKKNQWNKFVFNNKSERLVVVIVVVSRTVLLLLNNCCRQIIGYKEFIFVNSSSSSSNNNRFIKMNSSNGGLTNSFGSSSSGSLLLTPKKGSVSSLSTGISASDVSEELNIPPNEWVARVMQKHPDILELRERIRPINNTKSYSRHRACAKTEASHVISDQVLLKLIMQYLYEENLSTTLNKIQEECNVKFIPHEIEKEGLPTLLRIGIKEANNWFGALEESWEVDPEVQAYHAYVSDQDNDLEEQDKNIWDDLNDTSRVNMTKNIENNTIQAATLNKLIWWLATNPNATDTTEFKKIFFLTYPSFTTAETILSKLIQIYNSPTKEHTDKGMFVIFLNFWIEQQPQDFNEKLLANLNNFIDNQMVKDGLTQWAKKLRTSIAKTQEVSAKKKEPILKDPPEPKVPKNIFSSTLTFDDIDEEEIARQLCLIDFQMYESIKSQEFLIRGWNKPQYRSKAPNLLAMMRRFNDFTKWVASCLLSEQQTKGKSKLLAKFLKISEHLKSLSNFHSLMAIFGGINNTLVWRTKAVRKDLSKQQQETYADLEKLFHSDQNFKAYRLAYKDAKPPCIPFLNGRQSGRNDQFEQEKNALQSDFQYYEVSTDSLQFLKGASDFFVFN</sequence>
<dbReference type="Gene3D" id="1.20.870.10">
    <property type="entry name" value="Son of sevenless (SoS) protein Chain: S domain 1"/>
    <property type="match status" value="1"/>
</dbReference>
<keyword evidence="6" id="KW-1185">Reference proteome</keyword>
<dbReference type="FunCoup" id="D3BKS1">
    <property type="interactions" value="5"/>
</dbReference>
<evidence type="ECO:0000256" key="1">
    <source>
        <dbReference type="ARBA" id="ARBA00022658"/>
    </source>
</evidence>
<dbReference type="RefSeq" id="XP_020430625.1">
    <property type="nucleotide sequence ID" value="XM_020579950.1"/>
</dbReference>
<dbReference type="Gene3D" id="1.10.840.10">
    <property type="entry name" value="Ras guanine-nucleotide exchange factors catalytic domain"/>
    <property type="match status" value="1"/>
</dbReference>
<dbReference type="SMART" id="SM00147">
    <property type="entry name" value="RasGEF"/>
    <property type="match status" value="1"/>
</dbReference>
<dbReference type="Pfam" id="PF00617">
    <property type="entry name" value="RasGEF"/>
    <property type="match status" value="1"/>
</dbReference>
<feature type="domain" description="N-terminal Ras-GEF" evidence="4">
    <location>
        <begin position="277"/>
        <end position="394"/>
    </location>
</feature>
<dbReference type="GeneID" id="31364628"/>
<dbReference type="STRING" id="670386.D3BKS1"/>
<dbReference type="PANTHER" id="PTHR23113:SF203">
    <property type="entry name" value="RAS GUANINE NUCLEOTIDE EXCHANGE FACTOR H"/>
    <property type="match status" value="1"/>
</dbReference>
<proteinExistence type="predicted"/>
<dbReference type="AlphaFoldDB" id="D3BKS1"/>
<dbReference type="InParanoid" id="D3BKS1"/>
<evidence type="ECO:0000256" key="2">
    <source>
        <dbReference type="PROSITE-ProRule" id="PRU00168"/>
    </source>
</evidence>
<feature type="domain" description="Ras-GEF" evidence="3">
    <location>
        <begin position="428"/>
        <end position="625"/>
    </location>
</feature>
<dbReference type="InterPro" id="IPR036964">
    <property type="entry name" value="RASGEF_cat_dom_sf"/>
</dbReference>
<dbReference type="SMART" id="SM00229">
    <property type="entry name" value="RasGEFN"/>
    <property type="match status" value="1"/>
</dbReference>
<evidence type="ECO:0000259" key="3">
    <source>
        <dbReference type="PROSITE" id="PS50009"/>
    </source>
</evidence>